<proteinExistence type="predicted"/>
<sequence length="80" mass="8949">MVHDRVDEWIGEWPNPWIGEWPDGWTVEGRSNTYASHQRVGGHRHPRTPASSRVTRVLPVSGRDRICDEGATGLMGLGMA</sequence>
<gene>
    <name evidence="1" type="ORF">EVAR_22640_1</name>
</gene>
<reference evidence="1 2" key="1">
    <citation type="journal article" date="2019" name="Commun. Biol.">
        <title>The bagworm genome reveals a unique fibroin gene that provides high tensile strength.</title>
        <authorList>
            <person name="Kono N."/>
            <person name="Nakamura H."/>
            <person name="Ohtoshi R."/>
            <person name="Tomita M."/>
            <person name="Numata K."/>
            <person name="Arakawa K."/>
        </authorList>
    </citation>
    <scope>NUCLEOTIDE SEQUENCE [LARGE SCALE GENOMIC DNA]</scope>
</reference>
<protein>
    <submittedName>
        <fullName evidence="1">Uncharacterized protein</fullName>
    </submittedName>
</protein>
<dbReference type="AlphaFoldDB" id="A0A4C1VJR8"/>
<dbReference type="EMBL" id="BGZK01000362">
    <property type="protein sequence ID" value="GBP39236.1"/>
    <property type="molecule type" value="Genomic_DNA"/>
</dbReference>
<accession>A0A4C1VJR8</accession>
<keyword evidence="2" id="KW-1185">Reference proteome</keyword>
<dbReference type="Proteomes" id="UP000299102">
    <property type="component" value="Unassembled WGS sequence"/>
</dbReference>
<comment type="caution">
    <text evidence="1">The sequence shown here is derived from an EMBL/GenBank/DDBJ whole genome shotgun (WGS) entry which is preliminary data.</text>
</comment>
<name>A0A4C1VJR8_EUMVA</name>
<evidence type="ECO:0000313" key="2">
    <source>
        <dbReference type="Proteomes" id="UP000299102"/>
    </source>
</evidence>
<evidence type="ECO:0000313" key="1">
    <source>
        <dbReference type="EMBL" id="GBP39236.1"/>
    </source>
</evidence>
<organism evidence="1 2">
    <name type="scientific">Eumeta variegata</name>
    <name type="common">Bagworm moth</name>
    <name type="synonym">Eumeta japonica</name>
    <dbReference type="NCBI Taxonomy" id="151549"/>
    <lineage>
        <taxon>Eukaryota</taxon>
        <taxon>Metazoa</taxon>
        <taxon>Ecdysozoa</taxon>
        <taxon>Arthropoda</taxon>
        <taxon>Hexapoda</taxon>
        <taxon>Insecta</taxon>
        <taxon>Pterygota</taxon>
        <taxon>Neoptera</taxon>
        <taxon>Endopterygota</taxon>
        <taxon>Lepidoptera</taxon>
        <taxon>Glossata</taxon>
        <taxon>Ditrysia</taxon>
        <taxon>Tineoidea</taxon>
        <taxon>Psychidae</taxon>
        <taxon>Oiketicinae</taxon>
        <taxon>Eumeta</taxon>
    </lineage>
</organism>